<dbReference type="KEGG" id="pamo:BAR1_05285"/>
<dbReference type="PROSITE" id="PS51841">
    <property type="entry name" value="LTD"/>
    <property type="match status" value="1"/>
</dbReference>
<evidence type="ECO:0000313" key="4">
    <source>
        <dbReference type="Proteomes" id="UP000261704"/>
    </source>
</evidence>
<organism evidence="3 4">
    <name type="scientific">Profundibacter amoris</name>
    <dbReference type="NCBI Taxonomy" id="2171755"/>
    <lineage>
        <taxon>Bacteria</taxon>
        <taxon>Pseudomonadati</taxon>
        <taxon>Pseudomonadota</taxon>
        <taxon>Alphaproteobacteria</taxon>
        <taxon>Rhodobacterales</taxon>
        <taxon>Paracoccaceae</taxon>
        <taxon>Profundibacter</taxon>
    </lineage>
</organism>
<sequence length="397" mass="42415">MADLLLGGIVINEVLVDPNGANNFDTDGNGTAAATDEDIELVNTSNVAIDISGLQMWDQGVGNWFTFPAGTILQPGGHAMVMSGVQAGGSLPTGGPDDLFFDAGRGSALINNGGDNIVVYDPANDEYIQATFNGDPLDDPTATYSGFSATATRVGLGEDFGNDNDGFSIQRAPDGSSIFDNNSTPTPGTTNICFTQGTSFETPDGPRRIEQLRPGDLLITKDNGRQPIRWIWARHCPAEKMRDTPALAPVRIAKGALGSGLPDRDLVVSRHHRLMICSKIAKRMYGKPEVLAPAKDLTVIEGIDIATVTGGITYYHILMGSHEILFAEGAPAESLYLGTQTLHAIEPAARAELRLIFGAGWDRFIEQPQSARPFASGQKARNMAARHRKNNQPALTL</sequence>
<protein>
    <recommendedName>
        <fullName evidence="2">LTD domain-containing protein</fullName>
    </recommendedName>
</protein>
<dbReference type="Pfam" id="PF13403">
    <property type="entry name" value="Hint_2"/>
    <property type="match status" value="1"/>
</dbReference>
<dbReference type="RefSeq" id="WP_118942053.1">
    <property type="nucleotide sequence ID" value="NZ_CP032125.1"/>
</dbReference>
<dbReference type="InterPro" id="IPR001322">
    <property type="entry name" value="Lamin_tail_dom"/>
</dbReference>
<dbReference type="InterPro" id="IPR028992">
    <property type="entry name" value="Hedgehog/Intein_dom"/>
</dbReference>
<keyword evidence="4" id="KW-1185">Reference proteome</keyword>
<dbReference type="Pfam" id="PF00932">
    <property type="entry name" value="LTD"/>
    <property type="match status" value="1"/>
</dbReference>
<evidence type="ECO:0000259" key="2">
    <source>
        <dbReference type="PROSITE" id="PS51841"/>
    </source>
</evidence>
<dbReference type="EMBL" id="CP032125">
    <property type="protein sequence ID" value="AXX97396.1"/>
    <property type="molecule type" value="Genomic_DNA"/>
</dbReference>
<dbReference type="SUPFAM" id="SSF74853">
    <property type="entry name" value="Lamin A/C globular tail domain"/>
    <property type="match status" value="1"/>
</dbReference>
<dbReference type="InterPro" id="IPR036415">
    <property type="entry name" value="Lamin_tail_dom_sf"/>
</dbReference>
<dbReference type="OrthoDB" id="7795520at2"/>
<dbReference type="AlphaFoldDB" id="A0A347UEW8"/>
<reference evidence="3 4" key="1">
    <citation type="submission" date="2018-09" db="EMBL/GenBank/DDBJ databases">
        <title>Profundibacter amoris BAR1 gen. nov., sp. nov., a new member of the Roseobacter clade isolated at Lokis Castle Vent Field on the Arctic Mid-Oceanic Ridge.</title>
        <authorList>
            <person name="Le Moine Bauer S."/>
            <person name="Sjoeberg A.G."/>
            <person name="L'Haridon S."/>
            <person name="Stokke R."/>
            <person name="Roalkvam I."/>
            <person name="Steen I.H."/>
            <person name="Dahle H."/>
        </authorList>
    </citation>
    <scope>NUCLEOTIDE SEQUENCE [LARGE SCALE GENOMIC DNA]</scope>
    <source>
        <strain evidence="3 4">BAR1</strain>
    </source>
</reference>
<dbReference type="SUPFAM" id="SSF51294">
    <property type="entry name" value="Hedgehog/intein (Hint) domain"/>
    <property type="match status" value="1"/>
</dbReference>
<gene>
    <name evidence="3" type="ORF">BAR1_05285</name>
</gene>
<feature type="domain" description="LTD" evidence="2">
    <location>
        <begin position="1"/>
        <end position="131"/>
    </location>
</feature>
<dbReference type="InterPro" id="IPR036844">
    <property type="entry name" value="Hint_dom_sf"/>
</dbReference>
<feature type="region of interest" description="Disordered" evidence="1">
    <location>
        <begin position="372"/>
        <end position="397"/>
    </location>
</feature>
<dbReference type="Proteomes" id="UP000261704">
    <property type="component" value="Chromosome"/>
</dbReference>
<evidence type="ECO:0000313" key="3">
    <source>
        <dbReference type="EMBL" id="AXX97396.1"/>
    </source>
</evidence>
<name>A0A347UEW8_9RHOB</name>
<accession>A0A347UEW8</accession>
<evidence type="ECO:0000256" key="1">
    <source>
        <dbReference type="SAM" id="MobiDB-lite"/>
    </source>
</evidence>
<dbReference type="Gene3D" id="2.60.40.1260">
    <property type="entry name" value="Lamin Tail domain"/>
    <property type="match status" value="1"/>
</dbReference>
<proteinExistence type="predicted"/>